<comment type="caution">
    <text evidence="2">The sequence shown here is derived from an EMBL/GenBank/DDBJ whole genome shotgun (WGS) entry which is preliminary data.</text>
</comment>
<sequence length="103" mass="11596">EWSPHNWDNWDWHTVKPARRKNSSASHAHGSHKITGTTESETTESSTEKANQISELSSSLEMGSERIFTSGVWQKYNRSRTRSLKNTDASLNVTLDATEASMT</sequence>
<organism evidence="2 3">
    <name type="scientific">Trichostrongylus colubriformis</name>
    <name type="common">Black scour worm</name>
    <dbReference type="NCBI Taxonomy" id="6319"/>
    <lineage>
        <taxon>Eukaryota</taxon>
        <taxon>Metazoa</taxon>
        <taxon>Ecdysozoa</taxon>
        <taxon>Nematoda</taxon>
        <taxon>Chromadorea</taxon>
        <taxon>Rhabditida</taxon>
        <taxon>Rhabditina</taxon>
        <taxon>Rhabditomorpha</taxon>
        <taxon>Strongyloidea</taxon>
        <taxon>Trichostrongylidae</taxon>
        <taxon>Trichostrongylus</taxon>
    </lineage>
</organism>
<feature type="non-terminal residue" evidence="2">
    <location>
        <position position="1"/>
    </location>
</feature>
<keyword evidence="3" id="KW-1185">Reference proteome</keyword>
<dbReference type="Proteomes" id="UP001331761">
    <property type="component" value="Unassembled WGS sequence"/>
</dbReference>
<evidence type="ECO:0000313" key="3">
    <source>
        <dbReference type="Proteomes" id="UP001331761"/>
    </source>
</evidence>
<name>A0AAN8FU35_TRICO</name>
<proteinExistence type="predicted"/>
<reference evidence="2 3" key="1">
    <citation type="submission" date="2019-10" db="EMBL/GenBank/DDBJ databases">
        <title>Assembly and Annotation for the nematode Trichostrongylus colubriformis.</title>
        <authorList>
            <person name="Martin J."/>
        </authorList>
    </citation>
    <scope>NUCLEOTIDE SEQUENCE [LARGE SCALE GENOMIC DNA]</scope>
    <source>
        <strain evidence="2">G859</strain>
        <tissue evidence="2">Whole worm</tissue>
    </source>
</reference>
<protein>
    <submittedName>
        <fullName evidence="2">Uncharacterized protein</fullName>
    </submittedName>
</protein>
<dbReference type="EMBL" id="WIXE01006749">
    <property type="protein sequence ID" value="KAK5981012.1"/>
    <property type="molecule type" value="Genomic_DNA"/>
</dbReference>
<evidence type="ECO:0000256" key="1">
    <source>
        <dbReference type="SAM" id="MobiDB-lite"/>
    </source>
</evidence>
<gene>
    <name evidence="2" type="ORF">GCK32_022579</name>
</gene>
<dbReference type="AlphaFoldDB" id="A0AAN8FU35"/>
<accession>A0AAN8FU35</accession>
<feature type="region of interest" description="Disordered" evidence="1">
    <location>
        <begin position="18"/>
        <end position="60"/>
    </location>
</feature>
<evidence type="ECO:0000313" key="2">
    <source>
        <dbReference type="EMBL" id="KAK5981012.1"/>
    </source>
</evidence>
<feature type="non-terminal residue" evidence="2">
    <location>
        <position position="103"/>
    </location>
</feature>